<keyword evidence="3" id="KW-0964">Secreted</keyword>
<feature type="compositionally biased region" description="Low complexity" evidence="6">
    <location>
        <begin position="106"/>
        <end position="118"/>
    </location>
</feature>
<dbReference type="Gene3D" id="1.10.239.10">
    <property type="entry name" value="Elicitin domain"/>
    <property type="match status" value="1"/>
</dbReference>
<dbReference type="SMART" id="SM01187">
    <property type="entry name" value="Elicitin"/>
    <property type="match status" value="1"/>
</dbReference>
<evidence type="ECO:0000313" key="7">
    <source>
        <dbReference type="EMBL" id="CEG45225.1"/>
    </source>
</evidence>
<protein>
    <submittedName>
        <fullName evidence="7">Elicitin</fullName>
    </submittedName>
</protein>
<keyword evidence="8" id="KW-1185">Reference proteome</keyword>
<feature type="compositionally biased region" description="Low complexity" evidence="6">
    <location>
        <begin position="140"/>
        <end position="182"/>
    </location>
</feature>
<dbReference type="GeneID" id="36396592"/>
<evidence type="ECO:0000256" key="2">
    <source>
        <dbReference type="ARBA" id="ARBA00009544"/>
    </source>
</evidence>
<evidence type="ECO:0000256" key="5">
    <source>
        <dbReference type="ARBA" id="ARBA00023157"/>
    </source>
</evidence>
<dbReference type="InterPro" id="IPR036470">
    <property type="entry name" value="Elicitin_sf"/>
</dbReference>
<dbReference type="OrthoDB" id="128626at2759"/>
<comment type="subcellular location">
    <subcellularLocation>
        <location evidence="1">Secreted</location>
    </subcellularLocation>
</comment>
<reference evidence="8" key="1">
    <citation type="submission" date="2014-09" db="EMBL/GenBank/DDBJ databases">
        <authorList>
            <person name="Sharma Rahul"/>
            <person name="Thines Marco"/>
        </authorList>
    </citation>
    <scope>NUCLEOTIDE SEQUENCE [LARGE SCALE GENOMIC DNA]</scope>
</reference>
<dbReference type="STRING" id="4781.A0A0P1AUE3"/>
<feature type="compositionally biased region" description="Polar residues" evidence="6">
    <location>
        <begin position="123"/>
        <end position="139"/>
    </location>
</feature>
<proteinExistence type="inferred from homology"/>
<sequence>MSATNSAPPCQISALNGLLTSPFLADCSTASGYSFTTLPIPTDDQVDLMCDSTPCLNLLQAAQALNIPECTLSSGILLQRNLLQYVQTECSDSNDDARQNTANPVSSNNNSTQGGNSTAIPVANNSTTPIGNNSSTADQTTLLPPSNSTTPAPVNTPTTDVTTDTDDSTPTPEDTPATTETSAGSRAAASPVARALGVMSLGAMAVVTYFM</sequence>
<dbReference type="AlphaFoldDB" id="A0A0P1AUE3"/>
<dbReference type="EMBL" id="CCYD01001551">
    <property type="protein sequence ID" value="CEG45225.1"/>
    <property type="molecule type" value="Genomic_DNA"/>
</dbReference>
<evidence type="ECO:0000256" key="3">
    <source>
        <dbReference type="ARBA" id="ARBA00022525"/>
    </source>
</evidence>
<keyword evidence="5" id="KW-1015">Disulfide bond</keyword>
<dbReference type="GO" id="GO:0052040">
    <property type="term" value="P:symbiont-mediated perturbation of host programmed cell death"/>
    <property type="evidence" value="ECO:0007669"/>
    <property type="project" value="UniProtKB-KW"/>
</dbReference>
<name>A0A0P1AUE3_PLAHL</name>
<organism evidence="7 8">
    <name type="scientific">Plasmopara halstedii</name>
    <name type="common">Downy mildew of sunflower</name>
    <dbReference type="NCBI Taxonomy" id="4781"/>
    <lineage>
        <taxon>Eukaryota</taxon>
        <taxon>Sar</taxon>
        <taxon>Stramenopiles</taxon>
        <taxon>Oomycota</taxon>
        <taxon>Peronosporomycetes</taxon>
        <taxon>Peronosporales</taxon>
        <taxon>Peronosporaceae</taxon>
        <taxon>Plasmopara</taxon>
    </lineage>
</organism>
<dbReference type="SUPFAM" id="SSF48647">
    <property type="entry name" value="Fungal elicitin"/>
    <property type="match status" value="1"/>
</dbReference>
<evidence type="ECO:0000256" key="4">
    <source>
        <dbReference type="ARBA" id="ARBA00022978"/>
    </source>
</evidence>
<evidence type="ECO:0000256" key="6">
    <source>
        <dbReference type="SAM" id="MobiDB-lite"/>
    </source>
</evidence>
<dbReference type="OMA" id="DYIPPRC"/>
<comment type="similarity">
    <text evidence="2">Belongs to the elicitin family.</text>
</comment>
<accession>A0A0P1AUE3</accession>
<dbReference type="Proteomes" id="UP000054928">
    <property type="component" value="Unassembled WGS sequence"/>
</dbReference>
<evidence type="ECO:0000256" key="1">
    <source>
        <dbReference type="ARBA" id="ARBA00004613"/>
    </source>
</evidence>
<feature type="region of interest" description="Disordered" evidence="6">
    <location>
        <begin position="93"/>
        <end position="189"/>
    </location>
</feature>
<evidence type="ECO:0000313" key="8">
    <source>
        <dbReference type="Proteomes" id="UP000054928"/>
    </source>
</evidence>
<dbReference type="RefSeq" id="XP_024581594.1">
    <property type="nucleotide sequence ID" value="XM_024715947.1"/>
</dbReference>
<dbReference type="InterPro" id="IPR002200">
    <property type="entry name" value="Elicitin"/>
</dbReference>
<dbReference type="GO" id="GO:0005576">
    <property type="term" value="C:extracellular region"/>
    <property type="evidence" value="ECO:0007669"/>
    <property type="project" value="UniProtKB-SubCell"/>
</dbReference>
<dbReference type="Pfam" id="PF00964">
    <property type="entry name" value="Elicitin"/>
    <property type="match status" value="1"/>
</dbReference>
<keyword evidence="4" id="KW-0928">Hypersensitive response elicitation</keyword>